<evidence type="ECO:0000259" key="2">
    <source>
        <dbReference type="Pfam" id="PF00144"/>
    </source>
</evidence>
<evidence type="ECO:0000256" key="1">
    <source>
        <dbReference type="SAM" id="SignalP"/>
    </source>
</evidence>
<dbReference type="InterPro" id="IPR012338">
    <property type="entry name" value="Beta-lactam/transpept-like"/>
</dbReference>
<protein>
    <submittedName>
        <fullName evidence="3">Beta-lactamase family protein</fullName>
    </submittedName>
</protein>
<dbReference type="InterPro" id="IPR001466">
    <property type="entry name" value="Beta-lactam-related"/>
</dbReference>
<sequence>MTIARSLWGISLAAMVVAGSAAAQTPEPVPAPATSAAPATPPRGEVVFTPDAKRAYDYRNGDQRRAISSSRQVRHGSALWALPAGTPVDVSYDYKGVTSDIEGFMARNTAVGMIAIKGGRVVLERYRLGNRAETQWSVQSDSKSVTSTLVGAAIRDGAIHSVTDLVTRYIPELAGSAYDGVTVRDLLQMSSGIDLHDDYVNPESDYAKLQKAYTDSDPKAVVKFLATLRRAAPPGTKFSYSGSDTYLLGLIVRRTTGKSLAAYLSEKIWAPAGMEFDATWALDAGGQELAAGGLRVTLRDMARFGLIALAEGKVKGKKIVPDDWFANATRVAAGDRLAPGVLQGYEPMGYGYQWWTMPCGGGSNPIGGNGAFAAMGVFGQQVFIMPKEDMVVVIQSAWEKPMELDRVNDSCALVSTLIQKLRH</sequence>
<feature type="chain" id="PRO_5040782181" evidence="1">
    <location>
        <begin position="24"/>
        <end position="423"/>
    </location>
</feature>
<evidence type="ECO:0000313" key="4">
    <source>
        <dbReference type="Proteomes" id="UP001141619"/>
    </source>
</evidence>
<dbReference type="EMBL" id="JANWOI010000005">
    <property type="protein sequence ID" value="MDA5195006.1"/>
    <property type="molecule type" value="Genomic_DNA"/>
</dbReference>
<dbReference type="Gene3D" id="3.40.710.10">
    <property type="entry name" value="DD-peptidase/beta-lactamase superfamily"/>
    <property type="match status" value="1"/>
</dbReference>
<name>A0A9X3TZU6_9PROT</name>
<dbReference type="InterPro" id="IPR050789">
    <property type="entry name" value="Diverse_Enzym_Activities"/>
</dbReference>
<dbReference type="AlphaFoldDB" id="A0A9X3TZU6"/>
<proteinExistence type="predicted"/>
<gene>
    <name evidence="3" type="ORF">NYP16_13705</name>
</gene>
<organism evidence="3 4">
    <name type="scientific">Govanella unica</name>
    <dbReference type="NCBI Taxonomy" id="2975056"/>
    <lineage>
        <taxon>Bacteria</taxon>
        <taxon>Pseudomonadati</taxon>
        <taxon>Pseudomonadota</taxon>
        <taxon>Alphaproteobacteria</taxon>
        <taxon>Emcibacterales</taxon>
        <taxon>Govanellaceae</taxon>
        <taxon>Govanella</taxon>
    </lineage>
</organism>
<keyword evidence="1" id="KW-0732">Signal</keyword>
<dbReference type="Proteomes" id="UP001141619">
    <property type="component" value="Unassembled WGS sequence"/>
</dbReference>
<feature type="signal peptide" evidence="1">
    <location>
        <begin position="1"/>
        <end position="23"/>
    </location>
</feature>
<accession>A0A9X3TZU6</accession>
<dbReference type="PANTHER" id="PTHR43283">
    <property type="entry name" value="BETA-LACTAMASE-RELATED"/>
    <property type="match status" value="1"/>
</dbReference>
<dbReference type="RefSeq" id="WP_274944718.1">
    <property type="nucleotide sequence ID" value="NZ_JANWOI010000005.1"/>
</dbReference>
<dbReference type="Pfam" id="PF00144">
    <property type="entry name" value="Beta-lactamase"/>
    <property type="match status" value="1"/>
</dbReference>
<feature type="domain" description="Beta-lactamase-related" evidence="2">
    <location>
        <begin position="101"/>
        <end position="407"/>
    </location>
</feature>
<comment type="caution">
    <text evidence="3">The sequence shown here is derived from an EMBL/GenBank/DDBJ whole genome shotgun (WGS) entry which is preliminary data.</text>
</comment>
<reference evidence="3" key="2">
    <citation type="journal article" date="2023" name="Syst. Appl. Microbiol.">
        <title>Govania unica gen. nov., sp. nov., a rare biosphere bacterium that represents a novel family in the class Alphaproteobacteria.</title>
        <authorList>
            <person name="Vandamme P."/>
            <person name="Peeters C."/>
            <person name="Hettiarachchi A."/>
            <person name="Cnockaert M."/>
            <person name="Carlier A."/>
        </authorList>
    </citation>
    <scope>NUCLEOTIDE SEQUENCE</scope>
    <source>
        <strain evidence="3">LMG 31809</strain>
    </source>
</reference>
<evidence type="ECO:0000313" key="3">
    <source>
        <dbReference type="EMBL" id="MDA5195006.1"/>
    </source>
</evidence>
<dbReference type="PANTHER" id="PTHR43283:SF14">
    <property type="entry name" value="BLL8153 PROTEIN"/>
    <property type="match status" value="1"/>
</dbReference>
<dbReference type="SUPFAM" id="SSF56601">
    <property type="entry name" value="beta-lactamase/transpeptidase-like"/>
    <property type="match status" value="1"/>
</dbReference>
<reference evidence="3" key="1">
    <citation type="submission" date="2022-08" db="EMBL/GenBank/DDBJ databases">
        <authorList>
            <person name="Vandamme P."/>
            <person name="Hettiarachchi A."/>
            <person name="Peeters C."/>
            <person name="Cnockaert M."/>
            <person name="Carlier A."/>
        </authorList>
    </citation>
    <scope>NUCLEOTIDE SEQUENCE</scope>
    <source>
        <strain evidence="3">LMG 31809</strain>
    </source>
</reference>
<keyword evidence="4" id="KW-1185">Reference proteome</keyword>